<evidence type="ECO:0000313" key="1">
    <source>
        <dbReference type="Ensembl" id="ENSOSUP00000005589.1"/>
    </source>
</evidence>
<reference evidence="1" key="2">
    <citation type="submission" date="2025-09" db="UniProtKB">
        <authorList>
            <consortium name="Ensembl"/>
        </authorList>
    </citation>
    <scope>IDENTIFICATION</scope>
</reference>
<organism evidence="1 2">
    <name type="scientific">Otus sunia</name>
    <name type="common">Oriental scops-owl</name>
    <dbReference type="NCBI Taxonomy" id="257818"/>
    <lineage>
        <taxon>Eukaryota</taxon>
        <taxon>Metazoa</taxon>
        <taxon>Chordata</taxon>
        <taxon>Craniata</taxon>
        <taxon>Vertebrata</taxon>
        <taxon>Euteleostomi</taxon>
        <taxon>Archelosauria</taxon>
        <taxon>Archosauria</taxon>
        <taxon>Dinosauria</taxon>
        <taxon>Saurischia</taxon>
        <taxon>Theropoda</taxon>
        <taxon>Coelurosauria</taxon>
        <taxon>Aves</taxon>
        <taxon>Neognathae</taxon>
        <taxon>Neoaves</taxon>
        <taxon>Telluraves</taxon>
        <taxon>Strigiformes</taxon>
        <taxon>Strigidae</taxon>
        <taxon>Otus</taxon>
    </lineage>
</organism>
<evidence type="ECO:0000313" key="2">
    <source>
        <dbReference type="Proteomes" id="UP000694552"/>
    </source>
</evidence>
<proteinExistence type="predicted"/>
<accession>A0A8C8E6W9</accession>
<dbReference type="Ensembl" id="ENSOSUT00000005792.1">
    <property type="protein sequence ID" value="ENSOSUP00000005589.1"/>
    <property type="gene ID" value="ENSOSUG00000004174.1"/>
</dbReference>
<dbReference type="Proteomes" id="UP000694552">
    <property type="component" value="Unplaced"/>
</dbReference>
<dbReference type="AlphaFoldDB" id="A0A8C8E6W9"/>
<keyword evidence="2" id="KW-1185">Reference proteome</keyword>
<sequence>GPLACGDVEGRLETLFGRVRAIQGKSGRFDVRLRGAAGLQNGQSTAQGPRKVRRALSRWMLVIALFHSSLHRLIAVCF</sequence>
<protein>
    <submittedName>
        <fullName evidence="1">Uncharacterized protein</fullName>
    </submittedName>
</protein>
<name>A0A8C8E6W9_9STRI</name>
<reference evidence="1" key="1">
    <citation type="submission" date="2025-08" db="UniProtKB">
        <authorList>
            <consortium name="Ensembl"/>
        </authorList>
    </citation>
    <scope>IDENTIFICATION</scope>
</reference>